<dbReference type="GO" id="GO:0005829">
    <property type="term" value="C:cytosol"/>
    <property type="evidence" value="ECO:0007669"/>
    <property type="project" value="TreeGrafter"/>
</dbReference>
<dbReference type="InterPro" id="IPR018060">
    <property type="entry name" value="HTH_AraC"/>
</dbReference>
<gene>
    <name evidence="6" type="ORF">FK268_01190</name>
</gene>
<evidence type="ECO:0000256" key="3">
    <source>
        <dbReference type="ARBA" id="ARBA00023163"/>
    </source>
</evidence>
<dbReference type="InterPro" id="IPR009057">
    <property type="entry name" value="Homeodomain-like_sf"/>
</dbReference>
<keyword evidence="7" id="KW-1185">Reference proteome</keyword>
<dbReference type="AlphaFoldDB" id="A0A5C5RUN2"/>
<comment type="caution">
    <text evidence="6">The sequence shown here is derived from an EMBL/GenBank/DDBJ whole genome shotgun (WGS) entry which is preliminary data.</text>
</comment>
<accession>A0A5C5RUN2</accession>
<dbReference type="PANTHER" id="PTHR47894:SF1">
    <property type="entry name" value="HTH-TYPE TRANSCRIPTIONAL REGULATOR VQSM"/>
    <property type="match status" value="1"/>
</dbReference>
<evidence type="ECO:0000313" key="7">
    <source>
        <dbReference type="Proteomes" id="UP000319792"/>
    </source>
</evidence>
<sequence length="374" mass="39844">MCLPVRMLRLGQQGAPPPGAAGYAAVMPAPVVVHLMETLAREGFPVAEWAERSGIRRAVPAADLELAFPQVVRFLLEAVRALPGRPLGLEAGARPLLQSFGMLGVAVQTADDVEGAVAAGLQYHQAAGSLVDFAIDADDDSVRLTVVPRTADAEILPFLCEETLLSATTLLRSALGDEHWAPSAVAVPYPAPPYADAYGARFGCPVRFDADVGAMTVPRDLLTRPLPRREPAVHAAALAACRAIGGAAEARDLDHVWAVEQLLLADLRRPLSMAGVARQLNTGERTLRRQLAEAGESFRSIHARVRRERAEHLLRATETPLRTVAEAVGFADVRDFRRAFVHWTGRTPGEVRADSAARGGAIPAADGGSAVTPR</sequence>
<dbReference type="EMBL" id="VIGV01000001">
    <property type="protein sequence ID" value="TWS25905.1"/>
    <property type="molecule type" value="Genomic_DNA"/>
</dbReference>
<feature type="region of interest" description="Disordered" evidence="4">
    <location>
        <begin position="351"/>
        <end position="374"/>
    </location>
</feature>
<dbReference type="Pfam" id="PF12833">
    <property type="entry name" value="HTH_18"/>
    <property type="match status" value="1"/>
</dbReference>
<dbReference type="Gene3D" id="1.10.10.60">
    <property type="entry name" value="Homeodomain-like"/>
    <property type="match status" value="1"/>
</dbReference>
<dbReference type="InterPro" id="IPR032687">
    <property type="entry name" value="AraC-type_N"/>
</dbReference>
<evidence type="ECO:0000256" key="4">
    <source>
        <dbReference type="SAM" id="MobiDB-lite"/>
    </source>
</evidence>
<keyword evidence="2" id="KW-0238">DNA-binding</keyword>
<feature type="domain" description="HTH araC/xylS-type" evidence="5">
    <location>
        <begin position="257"/>
        <end position="354"/>
    </location>
</feature>
<dbReference type="GO" id="GO:0003700">
    <property type="term" value="F:DNA-binding transcription factor activity"/>
    <property type="evidence" value="ECO:0007669"/>
    <property type="project" value="InterPro"/>
</dbReference>
<evidence type="ECO:0000259" key="5">
    <source>
        <dbReference type="PROSITE" id="PS01124"/>
    </source>
</evidence>
<protein>
    <submittedName>
        <fullName evidence="6">AraC family transcriptional regulator</fullName>
    </submittedName>
</protein>
<evidence type="ECO:0000256" key="1">
    <source>
        <dbReference type="ARBA" id="ARBA00023015"/>
    </source>
</evidence>
<dbReference type="SUPFAM" id="SSF46689">
    <property type="entry name" value="Homeodomain-like"/>
    <property type="match status" value="1"/>
</dbReference>
<keyword evidence="1" id="KW-0805">Transcription regulation</keyword>
<keyword evidence="3" id="KW-0804">Transcription</keyword>
<reference evidence="6 7" key="1">
    <citation type="submission" date="2019-06" db="EMBL/GenBank/DDBJ databases">
        <authorList>
            <person name="Teng J.L.L."/>
            <person name="Lee H.H."/>
            <person name="Lau S.K.P."/>
            <person name="Woo P.C.Y."/>
        </authorList>
    </citation>
    <scope>NUCLEOTIDE SEQUENCE [LARGE SCALE GENOMIC DNA]</scope>
    <source>
        <strain evidence="6 7">HKU70</strain>
    </source>
</reference>
<dbReference type="GO" id="GO:0000976">
    <property type="term" value="F:transcription cis-regulatory region binding"/>
    <property type="evidence" value="ECO:0007669"/>
    <property type="project" value="TreeGrafter"/>
</dbReference>
<dbReference type="PANTHER" id="PTHR47894">
    <property type="entry name" value="HTH-TYPE TRANSCRIPTIONAL REGULATOR GADX"/>
    <property type="match status" value="1"/>
</dbReference>
<name>A0A5C5RUN2_9ACTN</name>
<evidence type="ECO:0000313" key="6">
    <source>
        <dbReference type="EMBL" id="TWS25905.1"/>
    </source>
</evidence>
<organism evidence="6 7">
    <name type="scientific">Tsukamurella sputi</name>
    <dbReference type="NCBI Taxonomy" id="2591848"/>
    <lineage>
        <taxon>Bacteria</taxon>
        <taxon>Bacillati</taxon>
        <taxon>Actinomycetota</taxon>
        <taxon>Actinomycetes</taxon>
        <taxon>Mycobacteriales</taxon>
        <taxon>Tsukamurellaceae</taxon>
        <taxon>Tsukamurella</taxon>
    </lineage>
</organism>
<dbReference type="PROSITE" id="PS01124">
    <property type="entry name" value="HTH_ARAC_FAMILY_2"/>
    <property type="match status" value="1"/>
</dbReference>
<dbReference type="Proteomes" id="UP000319792">
    <property type="component" value="Unassembled WGS sequence"/>
</dbReference>
<dbReference type="Pfam" id="PF12625">
    <property type="entry name" value="Arabinose_bd"/>
    <property type="match status" value="1"/>
</dbReference>
<proteinExistence type="predicted"/>
<dbReference type="SMART" id="SM00342">
    <property type="entry name" value="HTH_ARAC"/>
    <property type="match status" value="1"/>
</dbReference>
<reference evidence="6 7" key="2">
    <citation type="submission" date="2019-08" db="EMBL/GenBank/DDBJ databases">
        <title>Tsukamurella conjunctivitidis sp. nov., Tsukamurella assacharolytica sp. nov. and Tsukamurella sputae sp. nov. isolated from patients with conjunctivitis, bacteraemia (lymphoma) and respiratory infection (sputum) in Hong Kong.</title>
        <authorList>
            <person name="Fok K.M.N."/>
            <person name="Fong J.Y.H."/>
        </authorList>
    </citation>
    <scope>NUCLEOTIDE SEQUENCE [LARGE SCALE GENOMIC DNA]</scope>
    <source>
        <strain evidence="6 7">HKU70</strain>
    </source>
</reference>
<evidence type="ECO:0000256" key="2">
    <source>
        <dbReference type="ARBA" id="ARBA00023125"/>
    </source>
</evidence>